<dbReference type="InterPro" id="IPR036737">
    <property type="entry name" value="OmpA-like_sf"/>
</dbReference>
<dbReference type="EMBL" id="JAERTY010000008">
    <property type="protein sequence ID" value="MBL1409880.1"/>
    <property type="molecule type" value="Genomic_DNA"/>
</dbReference>
<organism evidence="14 15">
    <name type="scientific">Sphingobacterium faecale</name>
    <dbReference type="NCBI Taxonomy" id="2803775"/>
    <lineage>
        <taxon>Bacteria</taxon>
        <taxon>Pseudomonadati</taxon>
        <taxon>Bacteroidota</taxon>
        <taxon>Sphingobacteriia</taxon>
        <taxon>Sphingobacteriales</taxon>
        <taxon>Sphingobacteriaceae</taxon>
        <taxon>Sphingobacterium</taxon>
    </lineage>
</organism>
<feature type="chain" id="PRO_5046698866" evidence="12">
    <location>
        <begin position="24"/>
        <end position="414"/>
    </location>
</feature>
<dbReference type="Gene3D" id="3.30.1330.60">
    <property type="entry name" value="OmpA-like domain"/>
    <property type="match status" value="1"/>
</dbReference>
<evidence type="ECO:0000313" key="15">
    <source>
        <dbReference type="Proteomes" id="UP000625283"/>
    </source>
</evidence>
<evidence type="ECO:0000256" key="9">
    <source>
        <dbReference type="ARBA" id="ARBA00023237"/>
    </source>
</evidence>
<evidence type="ECO:0000256" key="12">
    <source>
        <dbReference type="SAM" id="SignalP"/>
    </source>
</evidence>
<dbReference type="SUPFAM" id="SSF103088">
    <property type="entry name" value="OmpA-like"/>
    <property type="match status" value="1"/>
</dbReference>
<name>A0ABS1R5B0_9SPHI</name>
<evidence type="ECO:0000256" key="6">
    <source>
        <dbReference type="ARBA" id="ARBA00023065"/>
    </source>
</evidence>
<feature type="domain" description="OmpA-like" evidence="13">
    <location>
        <begin position="301"/>
        <end position="414"/>
    </location>
</feature>
<keyword evidence="9" id="KW-0998">Cell outer membrane</keyword>
<dbReference type="InterPro" id="IPR028974">
    <property type="entry name" value="TSP_type-3_rpt"/>
</dbReference>
<dbReference type="InterPro" id="IPR006664">
    <property type="entry name" value="OMP_bac"/>
</dbReference>
<evidence type="ECO:0000256" key="11">
    <source>
        <dbReference type="SAM" id="Coils"/>
    </source>
</evidence>
<evidence type="ECO:0000256" key="10">
    <source>
        <dbReference type="PROSITE-ProRule" id="PRU00473"/>
    </source>
</evidence>
<dbReference type="InterPro" id="IPR027385">
    <property type="entry name" value="Beta-barrel_OMP"/>
</dbReference>
<accession>A0ABS1R5B0</accession>
<dbReference type="PANTHER" id="PTHR30329:SF21">
    <property type="entry name" value="LIPOPROTEIN YIAD-RELATED"/>
    <property type="match status" value="1"/>
</dbReference>
<keyword evidence="4" id="KW-0812">Transmembrane</keyword>
<protein>
    <submittedName>
        <fullName evidence="14">OmpA family protein</fullName>
    </submittedName>
</protein>
<dbReference type="PANTHER" id="PTHR30329">
    <property type="entry name" value="STATOR ELEMENT OF FLAGELLAR MOTOR COMPLEX"/>
    <property type="match status" value="1"/>
</dbReference>
<dbReference type="InterPro" id="IPR011250">
    <property type="entry name" value="OMP/PagP_B-barrel"/>
</dbReference>
<evidence type="ECO:0000313" key="14">
    <source>
        <dbReference type="EMBL" id="MBL1409880.1"/>
    </source>
</evidence>
<feature type="signal peptide" evidence="12">
    <location>
        <begin position="1"/>
        <end position="23"/>
    </location>
</feature>
<evidence type="ECO:0000256" key="5">
    <source>
        <dbReference type="ARBA" id="ARBA00022729"/>
    </source>
</evidence>
<reference evidence="14 15" key="1">
    <citation type="submission" date="2021-01" db="EMBL/GenBank/DDBJ databases">
        <title>C459-1 draft genome sequence.</title>
        <authorList>
            <person name="Zhang X.-F."/>
        </authorList>
    </citation>
    <scope>NUCLEOTIDE SEQUENCE [LARGE SCALE GENOMIC DNA]</scope>
    <source>
        <strain evidence="15">C459-1</strain>
    </source>
</reference>
<dbReference type="Gene3D" id="2.40.160.20">
    <property type="match status" value="1"/>
</dbReference>
<dbReference type="SUPFAM" id="SSF56925">
    <property type="entry name" value="OMPA-like"/>
    <property type="match status" value="1"/>
</dbReference>
<dbReference type="InterPro" id="IPR050330">
    <property type="entry name" value="Bact_OuterMem_StrucFunc"/>
</dbReference>
<dbReference type="Proteomes" id="UP000625283">
    <property type="component" value="Unassembled WGS sequence"/>
</dbReference>
<comment type="caution">
    <text evidence="14">The sequence shown here is derived from an EMBL/GenBank/DDBJ whole genome shotgun (WGS) entry which is preliminary data.</text>
</comment>
<evidence type="ECO:0000256" key="1">
    <source>
        <dbReference type="ARBA" id="ARBA00004571"/>
    </source>
</evidence>
<comment type="subcellular location">
    <subcellularLocation>
        <location evidence="1">Cell outer membrane</location>
        <topology evidence="1">Multi-pass membrane protein</topology>
    </subcellularLocation>
</comment>
<dbReference type="CDD" id="cd07185">
    <property type="entry name" value="OmpA_C-like"/>
    <property type="match status" value="1"/>
</dbReference>
<keyword evidence="6" id="KW-0406">Ion transport</keyword>
<keyword evidence="5 12" id="KW-0732">Signal</keyword>
<evidence type="ECO:0000256" key="3">
    <source>
        <dbReference type="ARBA" id="ARBA00022452"/>
    </source>
</evidence>
<dbReference type="Pfam" id="PF00691">
    <property type="entry name" value="OmpA"/>
    <property type="match status" value="1"/>
</dbReference>
<evidence type="ECO:0000259" key="13">
    <source>
        <dbReference type="PROSITE" id="PS51123"/>
    </source>
</evidence>
<gene>
    <name evidence="14" type="ORF">JKG61_14055</name>
</gene>
<dbReference type="RefSeq" id="WP_202103596.1">
    <property type="nucleotide sequence ID" value="NZ_JAERTY010000008.1"/>
</dbReference>
<feature type="coiled-coil region" evidence="11">
    <location>
        <begin position="226"/>
        <end position="267"/>
    </location>
</feature>
<dbReference type="InterPro" id="IPR006665">
    <property type="entry name" value="OmpA-like"/>
</dbReference>
<dbReference type="PRINTS" id="PR01023">
    <property type="entry name" value="NAFLGMOTY"/>
</dbReference>
<dbReference type="SUPFAM" id="SSF103647">
    <property type="entry name" value="TSP type-3 repeat"/>
    <property type="match status" value="1"/>
</dbReference>
<keyword evidence="7" id="KW-0626">Porin</keyword>
<keyword evidence="11" id="KW-0175">Coiled coil</keyword>
<dbReference type="PRINTS" id="PR01021">
    <property type="entry name" value="OMPADOMAIN"/>
</dbReference>
<evidence type="ECO:0000256" key="4">
    <source>
        <dbReference type="ARBA" id="ARBA00022692"/>
    </source>
</evidence>
<keyword evidence="8 10" id="KW-0472">Membrane</keyword>
<sequence>MKKKLNVHLGAVFLSLLATSAFAQENHSTISGTTPLGPSSQYRTWSFGLNAGVLSNSNKFGFDDGNLDLGYSAYIKKQFTPSFGIKAQYLGGKMGGDIKTKIPWSAALSGEFTIANVNWRIFNAKVKPYAAAGIGTAHFEYSLTNSEETQNKIFVPVDAGFKFAIAKGINLDLGYQINWTNEYFDGKKTPSFKYDVFSYLHAGLEFAIGNKSKPAMSNSNPIATLIHDYTQKYDELKTERDVLIRSNHAAIEKVENLEKSLKDDDNDGVANLYDKCPNTPAGVKVDGSGCPLPEVKLNQNEQKTVIEAVRNLEFDFSTSTIRSSSYPYLDQVAALLQEKSYNLKLDGHTDNVGSQEINSRISKQRAEAVKDYLVSKGISPSRIETTGYGFKRPLTTNNTEKGRQQNRRVEFTLF</sequence>
<evidence type="ECO:0000256" key="2">
    <source>
        <dbReference type="ARBA" id="ARBA00022448"/>
    </source>
</evidence>
<proteinExistence type="predicted"/>
<dbReference type="PROSITE" id="PS51123">
    <property type="entry name" value="OMPA_2"/>
    <property type="match status" value="1"/>
</dbReference>
<keyword evidence="3" id="KW-1134">Transmembrane beta strand</keyword>
<dbReference type="Pfam" id="PF13505">
    <property type="entry name" value="OMP_b-brl"/>
    <property type="match status" value="1"/>
</dbReference>
<keyword evidence="2" id="KW-0813">Transport</keyword>
<evidence type="ECO:0000256" key="8">
    <source>
        <dbReference type="ARBA" id="ARBA00023136"/>
    </source>
</evidence>
<keyword evidence="15" id="KW-1185">Reference proteome</keyword>
<evidence type="ECO:0000256" key="7">
    <source>
        <dbReference type="ARBA" id="ARBA00023114"/>
    </source>
</evidence>